<keyword evidence="5" id="KW-0812">Transmembrane</keyword>
<protein>
    <submittedName>
        <fullName evidence="11">Maltoporin</fullName>
    </submittedName>
</protein>
<dbReference type="PANTHER" id="PTHR38762:SF1">
    <property type="entry name" value="CRYPTIC OUTER MEMBRANE PORIN BGLH-RELATED"/>
    <property type="match status" value="1"/>
</dbReference>
<dbReference type="InterPro" id="IPR036998">
    <property type="entry name" value="Porin_LamB_sf"/>
</dbReference>
<evidence type="ECO:0000256" key="10">
    <source>
        <dbReference type="SAM" id="SignalP"/>
    </source>
</evidence>
<dbReference type="Pfam" id="PF02264">
    <property type="entry name" value="LamB"/>
    <property type="match status" value="1"/>
</dbReference>
<dbReference type="CDD" id="cd01346">
    <property type="entry name" value="Maltoporin-like"/>
    <property type="match status" value="1"/>
</dbReference>
<evidence type="ECO:0000256" key="9">
    <source>
        <dbReference type="ARBA" id="ARBA00023237"/>
    </source>
</evidence>
<feature type="signal peptide" evidence="10">
    <location>
        <begin position="1"/>
        <end position="24"/>
    </location>
</feature>
<dbReference type="GO" id="GO:0015288">
    <property type="term" value="F:porin activity"/>
    <property type="evidence" value="ECO:0007669"/>
    <property type="project" value="UniProtKB-KW"/>
</dbReference>
<dbReference type="GO" id="GO:0006811">
    <property type="term" value="P:monoatomic ion transport"/>
    <property type="evidence" value="ECO:0007669"/>
    <property type="project" value="UniProtKB-KW"/>
</dbReference>
<keyword evidence="10" id="KW-0732">Signal</keyword>
<keyword evidence="7" id="KW-0626">Porin</keyword>
<proteinExistence type="inferred from homology"/>
<dbReference type="PANTHER" id="PTHR38762">
    <property type="entry name" value="CRYPTIC OUTER MEMBRANE PORIN BGLH-RELATED"/>
    <property type="match status" value="1"/>
</dbReference>
<dbReference type="GO" id="GO:0015144">
    <property type="term" value="F:carbohydrate transmembrane transporter activity"/>
    <property type="evidence" value="ECO:0007669"/>
    <property type="project" value="TreeGrafter"/>
</dbReference>
<comment type="caution">
    <text evidence="11">The sequence shown here is derived from an EMBL/GenBank/DDBJ whole genome shotgun (WGS) entry which is preliminary data.</text>
</comment>
<sequence length="409" mass="46064">MNAMKKSLWALPCALVVFPWSAQALEFSGYTRNGFGTSVNSSGQQCFQLQGAKSKYRLGNECEQYTELDLRQDLFSLDDGSVLSVEGMAQLYNQYDKTPKYTGDYGFARANQIYAEWSKMPALNGGSFWAGRRFYKRNDIHISDFYYWNQSATGFGLDSVQIGDLKYSYVFSRKDNYDQKPYVNRHDFNVDGFNTNPNGTVQVGVSYIDKPSNNDVEKHSGYSVTVQHKQKEFLGGVNTFALQYGEGPGTGLGYTGDTSLDSSAKNWRVVEFFDWQVTKHFGGQFEIVYEKDKREDGQDQNWLSVGVRPVYALTDTFKLVTELGRDQVEAPGGTRKLTKFTVAPTWSPMGPGFTTRPEFRLYYTYASWNEAAQRSASMVAAGSALSDTGAFGTDLHGSNFGVQVEYWWK</sequence>
<keyword evidence="4" id="KW-1134">Transmembrane beta strand</keyword>
<reference evidence="11" key="1">
    <citation type="journal article" date="2014" name="Int. J. Syst. Evol. Microbiol.">
        <title>Complete genome sequence of Corynebacterium casei LMG S-19264T (=DSM 44701T), isolated from a smear-ripened cheese.</title>
        <authorList>
            <consortium name="US DOE Joint Genome Institute (JGI-PGF)"/>
            <person name="Walter F."/>
            <person name="Albersmeier A."/>
            <person name="Kalinowski J."/>
            <person name="Ruckert C."/>
        </authorList>
    </citation>
    <scope>NUCLEOTIDE SEQUENCE</scope>
    <source>
        <strain evidence="11">VKM B-2935</strain>
    </source>
</reference>
<evidence type="ECO:0000256" key="6">
    <source>
        <dbReference type="ARBA" id="ARBA00023065"/>
    </source>
</evidence>
<keyword evidence="12" id="KW-1185">Reference proteome</keyword>
<evidence type="ECO:0000313" key="12">
    <source>
        <dbReference type="Proteomes" id="UP001143328"/>
    </source>
</evidence>
<evidence type="ECO:0000256" key="3">
    <source>
        <dbReference type="ARBA" id="ARBA00022448"/>
    </source>
</evidence>
<keyword evidence="3" id="KW-0813">Transport</keyword>
<dbReference type="Gene3D" id="2.40.170.10">
    <property type="entry name" value="Porin, LamB type"/>
    <property type="match status" value="1"/>
</dbReference>
<dbReference type="AlphaFoldDB" id="A0A9W6K605"/>
<evidence type="ECO:0000256" key="8">
    <source>
        <dbReference type="ARBA" id="ARBA00023136"/>
    </source>
</evidence>
<reference evidence="11" key="2">
    <citation type="submission" date="2023-01" db="EMBL/GenBank/DDBJ databases">
        <authorList>
            <person name="Sun Q."/>
            <person name="Evtushenko L."/>
        </authorList>
    </citation>
    <scope>NUCLEOTIDE SEQUENCE</scope>
    <source>
        <strain evidence="11">VKM B-2935</strain>
    </source>
</reference>
<dbReference type="EMBL" id="BSFN01000003">
    <property type="protein sequence ID" value="GLK88634.1"/>
    <property type="molecule type" value="Genomic_DNA"/>
</dbReference>
<comment type="similarity">
    <text evidence="2">Belongs to the porin LamB (TC 1.B.3) family.</text>
</comment>
<evidence type="ECO:0000256" key="1">
    <source>
        <dbReference type="ARBA" id="ARBA00004571"/>
    </source>
</evidence>
<evidence type="ECO:0000256" key="7">
    <source>
        <dbReference type="ARBA" id="ARBA00023114"/>
    </source>
</evidence>
<keyword evidence="9" id="KW-0998">Cell outer membrane</keyword>
<accession>A0A9W6K605</accession>
<evidence type="ECO:0000256" key="5">
    <source>
        <dbReference type="ARBA" id="ARBA00022692"/>
    </source>
</evidence>
<comment type="subcellular location">
    <subcellularLocation>
        <location evidence="1">Cell outer membrane</location>
        <topology evidence="1">Multi-pass membrane protein</topology>
    </subcellularLocation>
</comment>
<dbReference type="InterPro" id="IPR003192">
    <property type="entry name" value="Porin_LamB"/>
</dbReference>
<keyword evidence="6" id="KW-0406">Ion transport</keyword>
<keyword evidence="8" id="KW-0472">Membrane</keyword>
<feature type="chain" id="PRO_5040909750" evidence="10">
    <location>
        <begin position="25"/>
        <end position="409"/>
    </location>
</feature>
<dbReference type="GO" id="GO:0046930">
    <property type="term" value="C:pore complex"/>
    <property type="evidence" value="ECO:0007669"/>
    <property type="project" value="UniProtKB-KW"/>
</dbReference>
<organism evidence="11 12">
    <name type="scientific">Pseudomonas turukhanskensis</name>
    <dbReference type="NCBI Taxonomy" id="1806536"/>
    <lineage>
        <taxon>Bacteria</taxon>
        <taxon>Pseudomonadati</taxon>
        <taxon>Pseudomonadota</taxon>
        <taxon>Gammaproteobacteria</taxon>
        <taxon>Pseudomonadales</taxon>
        <taxon>Pseudomonadaceae</taxon>
        <taxon>Pseudomonas</taxon>
    </lineage>
</organism>
<dbReference type="SUPFAM" id="SSF56935">
    <property type="entry name" value="Porins"/>
    <property type="match status" value="1"/>
</dbReference>
<evidence type="ECO:0000256" key="2">
    <source>
        <dbReference type="ARBA" id="ARBA00007055"/>
    </source>
</evidence>
<evidence type="ECO:0000256" key="4">
    <source>
        <dbReference type="ARBA" id="ARBA00022452"/>
    </source>
</evidence>
<name>A0A9W6K605_9PSED</name>
<dbReference type="InterPro" id="IPR050286">
    <property type="entry name" value="G_neg_Bact_CarbUptk_Porin"/>
</dbReference>
<dbReference type="GO" id="GO:0009279">
    <property type="term" value="C:cell outer membrane"/>
    <property type="evidence" value="ECO:0007669"/>
    <property type="project" value="UniProtKB-SubCell"/>
</dbReference>
<dbReference type="Proteomes" id="UP001143328">
    <property type="component" value="Unassembled WGS sequence"/>
</dbReference>
<gene>
    <name evidence="11" type="primary">lamB</name>
    <name evidence="11" type="ORF">GCM10017655_16960</name>
</gene>
<evidence type="ECO:0000313" key="11">
    <source>
        <dbReference type="EMBL" id="GLK88634.1"/>
    </source>
</evidence>
<dbReference type="GO" id="GO:0015774">
    <property type="term" value="P:polysaccharide transport"/>
    <property type="evidence" value="ECO:0007669"/>
    <property type="project" value="TreeGrafter"/>
</dbReference>